<dbReference type="AlphaFoldDB" id="K3WKI4"/>
<accession>K3WKI4</accession>
<dbReference type="InParanoid" id="K3WKI4"/>
<evidence type="ECO:0000313" key="4">
    <source>
        <dbReference type="Proteomes" id="UP000019132"/>
    </source>
</evidence>
<dbReference type="PANTHER" id="PTHR46769">
    <property type="entry name" value="POLYCYSTIC KIDNEY AND HEPATIC DISEASE 1 (AUTOSOMAL RECESSIVE)-LIKE 1"/>
    <property type="match status" value="1"/>
</dbReference>
<proteinExistence type="predicted"/>
<evidence type="ECO:0000259" key="2">
    <source>
        <dbReference type="SMART" id="SM00429"/>
    </source>
</evidence>
<protein>
    <recommendedName>
        <fullName evidence="2">IPT/TIG domain-containing protein</fullName>
    </recommendedName>
</protein>
<dbReference type="Pfam" id="PF01833">
    <property type="entry name" value="TIG"/>
    <property type="match status" value="2"/>
</dbReference>
<reference evidence="4" key="1">
    <citation type="journal article" date="2010" name="Genome Biol.">
        <title>Genome sequence of the necrotrophic plant pathogen Pythium ultimum reveals original pathogenicity mechanisms and effector repertoire.</title>
        <authorList>
            <person name="Levesque C.A."/>
            <person name="Brouwer H."/>
            <person name="Cano L."/>
            <person name="Hamilton J.P."/>
            <person name="Holt C."/>
            <person name="Huitema E."/>
            <person name="Raffaele S."/>
            <person name="Robideau G.P."/>
            <person name="Thines M."/>
            <person name="Win J."/>
            <person name="Zerillo M.M."/>
            <person name="Beakes G.W."/>
            <person name="Boore J.L."/>
            <person name="Busam D."/>
            <person name="Dumas B."/>
            <person name="Ferriera S."/>
            <person name="Fuerstenberg S.I."/>
            <person name="Gachon C.M."/>
            <person name="Gaulin E."/>
            <person name="Govers F."/>
            <person name="Grenville-Briggs L."/>
            <person name="Horner N."/>
            <person name="Hostetler J."/>
            <person name="Jiang R.H."/>
            <person name="Johnson J."/>
            <person name="Krajaejun T."/>
            <person name="Lin H."/>
            <person name="Meijer H.J."/>
            <person name="Moore B."/>
            <person name="Morris P."/>
            <person name="Phuntmart V."/>
            <person name="Puiu D."/>
            <person name="Shetty J."/>
            <person name="Stajich J.E."/>
            <person name="Tripathy S."/>
            <person name="Wawra S."/>
            <person name="van West P."/>
            <person name="Whitty B.R."/>
            <person name="Coutinho P.M."/>
            <person name="Henrissat B."/>
            <person name="Martin F."/>
            <person name="Thomas P.D."/>
            <person name="Tyler B.M."/>
            <person name="De Vries R.P."/>
            <person name="Kamoun S."/>
            <person name="Yandell M."/>
            <person name="Tisserat N."/>
            <person name="Buell C.R."/>
        </authorList>
    </citation>
    <scope>NUCLEOTIDE SEQUENCE</scope>
    <source>
        <strain evidence="4">DAOM:BR144</strain>
    </source>
</reference>
<dbReference type="InterPro" id="IPR013783">
    <property type="entry name" value="Ig-like_fold"/>
</dbReference>
<feature type="domain" description="IPT/TIG" evidence="2">
    <location>
        <begin position="846"/>
        <end position="931"/>
    </location>
</feature>
<dbReference type="OMA" id="YSIAMEP"/>
<dbReference type="EnsemblProtists" id="PYU1_T005476">
    <property type="protein sequence ID" value="PYU1_T005476"/>
    <property type="gene ID" value="PYU1_G005465"/>
</dbReference>
<dbReference type="eggNOG" id="ENOG502RX4Q">
    <property type="taxonomic scope" value="Eukaryota"/>
</dbReference>
<dbReference type="InterPro" id="IPR014756">
    <property type="entry name" value="Ig_E-set"/>
</dbReference>
<dbReference type="PANTHER" id="PTHR46769:SF2">
    <property type="entry name" value="FIBROCYSTIN-L ISOFORM 2 PRECURSOR-RELATED"/>
    <property type="match status" value="1"/>
</dbReference>
<evidence type="ECO:0000313" key="3">
    <source>
        <dbReference type="EnsemblProtists" id="PYU1_T005476"/>
    </source>
</evidence>
<organism evidence="3 4">
    <name type="scientific">Globisporangium ultimum (strain ATCC 200006 / CBS 805.95 / DAOM BR144)</name>
    <name type="common">Pythium ultimum</name>
    <dbReference type="NCBI Taxonomy" id="431595"/>
    <lineage>
        <taxon>Eukaryota</taxon>
        <taxon>Sar</taxon>
        <taxon>Stramenopiles</taxon>
        <taxon>Oomycota</taxon>
        <taxon>Peronosporomycetes</taxon>
        <taxon>Pythiales</taxon>
        <taxon>Pythiaceae</taxon>
        <taxon>Globisporangium</taxon>
    </lineage>
</organism>
<dbReference type="InterPro" id="IPR002909">
    <property type="entry name" value="IPT_dom"/>
</dbReference>
<dbReference type="VEuPathDB" id="FungiDB:PYU1_G005465"/>
<dbReference type="Gene3D" id="2.60.40.10">
    <property type="entry name" value="Immunoglobulins"/>
    <property type="match status" value="2"/>
</dbReference>
<dbReference type="SUPFAM" id="SSF81296">
    <property type="entry name" value="E set domains"/>
    <property type="match status" value="2"/>
</dbReference>
<dbReference type="Proteomes" id="UP000019132">
    <property type="component" value="Unassembled WGS sequence"/>
</dbReference>
<reference evidence="3" key="3">
    <citation type="submission" date="2015-02" db="UniProtKB">
        <authorList>
            <consortium name="EnsemblProtists"/>
        </authorList>
    </citation>
    <scope>IDENTIFICATION</scope>
    <source>
        <strain evidence="3">DAOM BR144</strain>
    </source>
</reference>
<evidence type="ECO:0000256" key="1">
    <source>
        <dbReference type="ARBA" id="ARBA00022729"/>
    </source>
</evidence>
<dbReference type="SMART" id="SM00429">
    <property type="entry name" value="IPT"/>
    <property type="match status" value="2"/>
</dbReference>
<dbReference type="STRING" id="431595.K3WKI4"/>
<dbReference type="HOGENOM" id="CLU_291113_0_0_1"/>
<sequence>MAIFVRRACRPAQSTISGGNRHPKLMWCASPLTPAYLSAPNNVWLDVPDTRAAVDLPNEAVVLISYDLSVSRIKETRERIGGSQAEEDELGFRVVVDGSPYRESATSVGEREPLVTTASGYLVLELPSGAHDVRLQWRKRGYGVSMWVISSELLDGFVGGRNLVVSAQQRFIWHTQPLTSASLITIDAWEPVIDMAVHFRLSETASVRIFYHLPVRPELINFDRVSTAQDTIEAVLEINGLRYRETGSYGVLEGGSKSTINLQGSIIMTLQPGDYSAILFWKRLPGSTRPWYSSPSALDGFAMGRVLAAVGERDANSISVYNLNQLRKGATGEWSDVGDSILQFNLPTATQVTLSYNLPVAQSDNPQFSSWSDEFWNRIQTRLVVDGVAYRHLSSYVDGNVRGIKNAKANMVVPLPGGTHTARLQWKNVDGNKWTRVSFITDHASSYASVFLSVNAWNNDPKVLAPKVVSGLEDESLDIAGVSIGDSQSSMDLNYVVTIRMSVQHGVLTLKPTPGITFSSGNGIRNEYLLFSGTLSSVNSILSRITYRSYLNWYGNDTLRVAVTDQSSTGYSPTVSHEESVMVNINSVNDEPQIVVPTTQIMLEDEEISIFGVSVDDVDVRYAINDATFEVEMFAISGVLTLASTTDLVILEGDGYLDQFVRFRGNLYEVNTALFEIRYKPNRDFNTDQHWEQIGIRIIDYNRRDGTISEARRSIPIEIQSEDDPVVIIPSEMFTMKLSGYKIETSSNAAGGTGRLYARLQTMTVFGKIQLLPESDDVVNRVTKLPASSEPSTSFELSGSSADVKAMMKSISYQRSPSFVGLSYMSDFSQAEESVVLLALQHNKSEPGCTLSSVSPTPGGTKVAIRGDNFPNVADLVCLFGGKTSNALFLSASTLECQVPSMDDDLTSRQVELRLTTNYQEFSRSFTFTYTDPPIVLSVSPNYGSETGGQVIEIIGEHFFSDTMMACVFNDTQSTVATFQASTKILCETPRMQLAEPSLMVEVGVAVTLDGYRYQAPGMYRFF</sequence>
<dbReference type="EMBL" id="GL376633">
    <property type="status" value="NOT_ANNOTATED_CDS"/>
    <property type="molecule type" value="Genomic_DNA"/>
</dbReference>
<keyword evidence="1" id="KW-0732">Signal</keyword>
<feature type="domain" description="IPT/TIG" evidence="2">
    <location>
        <begin position="933"/>
        <end position="1023"/>
    </location>
</feature>
<reference evidence="4" key="2">
    <citation type="submission" date="2010-04" db="EMBL/GenBank/DDBJ databases">
        <authorList>
            <person name="Buell R."/>
            <person name="Hamilton J."/>
            <person name="Hostetler J."/>
        </authorList>
    </citation>
    <scope>NUCLEOTIDE SEQUENCE [LARGE SCALE GENOMIC DNA]</scope>
    <source>
        <strain evidence="4">DAOM:BR144</strain>
    </source>
</reference>
<keyword evidence="4" id="KW-1185">Reference proteome</keyword>
<name>K3WKI4_GLOUD</name>
<dbReference type="InterPro" id="IPR052387">
    <property type="entry name" value="Fibrocystin"/>
</dbReference>
<dbReference type="CDD" id="cd00102">
    <property type="entry name" value="IPT"/>
    <property type="match status" value="2"/>
</dbReference>